<dbReference type="InterPro" id="IPR053137">
    <property type="entry name" value="NLR-like"/>
</dbReference>
<protein>
    <submittedName>
        <fullName evidence="1">Putative tpr domain protein</fullName>
    </submittedName>
</protein>
<dbReference type="SUPFAM" id="SSF48452">
    <property type="entry name" value="TPR-like"/>
    <property type="match status" value="2"/>
</dbReference>
<accession>M7TQ95</accession>
<dbReference type="SUPFAM" id="SSF52540">
    <property type="entry name" value="P-loop containing nucleoside triphosphate hydrolases"/>
    <property type="match status" value="1"/>
</dbReference>
<reference evidence="2" key="1">
    <citation type="journal article" date="2013" name="Genome Announc.">
        <title>Draft genome sequence of Botrytis cinerea BcDW1, inoculum for noble rot of grape berries.</title>
        <authorList>
            <person name="Blanco-Ulate B."/>
            <person name="Allen G."/>
            <person name="Powell A.L."/>
            <person name="Cantu D."/>
        </authorList>
    </citation>
    <scope>NUCLEOTIDE SEQUENCE [LARGE SCALE GENOMIC DNA]</scope>
    <source>
        <strain evidence="2">BcDW1</strain>
    </source>
</reference>
<dbReference type="Gene3D" id="1.25.40.10">
    <property type="entry name" value="Tetratricopeptide repeat domain"/>
    <property type="match status" value="2"/>
</dbReference>
<dbReference type="AlphaFoldDB" id="M7TQ95"/>
<dbReference type="STRING" id="1290391.M7TQ95"/>
<evidence type="ECO:0000313" key="2">
    <source>
        <dbReference type="Proteomes" id="UP000012045"/>
    </source>
</evidence>
<dbReference type="EMBL" id="KB708013">
    <property type="protein sequence ID" value="EMR83274.1"/>
    <property type="molecule type" value="Genomic_DNA"/>
</dbReference>
<dbReference type="HOGENOM" id="CLU_000288_125_8_1"/>
<dbReference type="OrthoDB" id="5986190at2759"/>
<dbReference type="Pfam" id="PF13374">
    <property type="entry name" value="TPR_10"/>
    <property type="match status" value="2"/>
</dbReference>
<organism evidence="1 2">
    <name type="scientific">Botryotinia fuckeliana (strain BcDW1)</name>
    <name type="common">Noble rot fungus</name>
    <name type="synonym">Botrytis cinerea</name>
    <dbReference type="NCBI Taxonomy" id="1290391"/>
    <lineage>
        <taxon>Eukaryota</taxon>
        <taxon>Fungi</taxon>
        <taxon>Dikarya</taxon>
        <taxon>Ascomycota</taxon>
        <taxon>Pezizomycotina</taxon>
        <taxon>Leotiomycetes</taxon>
        <taxon>Helotiales</taxon>
        <taxon>Sclerotiniaceae</taxon>
        <taxon>Botrytis</taxon>
    </lineage>
</organism>
<gene>
    <name evidence="1" type="ORF">BcDW1_8099</name>
</gene>
<dbReference type="PANTHER" id="PTHR46082">
    <property type="entry name" value="ATP/GTP-BINDING PROTEIN-RELATED"/>
    <property type="match status" value="1"/>
</dbReference>
<sequence length="1021" mass="114557">MSDANPYVLTKLSEHVSQHLNKSLDQAVENLSLRLQDTAKDAIADTREINTIIDQVVREAVEKAFEKSVVTEVEPCSKQSEFKFPPPRNSNFVGRSSTLAKLLSLWKPDQKSRLAVVGLGGIGYVISLNNPNAETHIHRKTELITELVYQIREASPASIYWFGPGNLLAPSVDGHEPLEDWLRPGRDSASLLVVDAGDNFDFLMQHTEHGRLIDRLQSFEGAIILITRTKSNGCLLSGPHNIFEVGCLELEPTMCLLRDRLTVDLFDNSTDEQLREIALLVNCLPRAIVQVSNLLNDTSMKLSQFISIYRTNDQFKLRLLSSVAPLFTISEEESVIGKGVMNARQFRTTYPMAARILHHLYYLGGNGVPRSIICSLVDPLDLIVVMCILKGNFLVTEDDTSETYNMHPLVFLSLKKVITSERPETEESETEEELEWYTQVVVAFGNYYPDQSSKDREWWKTCFERFLSDGSKKTDSVRIALALVYNKESKHLVRRGLYNDALKMATHAVDTLPEAIPHEHLNILQHHLSLLDLLAKYGELRDALQTYTEEQPDELWKKRVEGILYLSEGTNKSDVVDLFRQIRRAKESMNAPESDLCTSIDDYGVALMLIGNYQAAEIEFSTAFRKRATFLGTNHPDTLISCQHLANVLHKSGRFNDALRFVEGAIRGSQMSQGDEHPQTQYIKSLKARILLSKAVSSSDYNEVESLLTNAADVLTTHLSDSHPLVLTCRSNIALVMLAQGRYDEALTMNRAVLAAREHGPWLDCERHPDILTSRHQIAECLRLKEGCHAAQNLSSQVLVDRTQIYTEGTFESDDFHPEQLASLHLQALILAGLGQHSGALHKIDLVLIGRKRVLGESHPDYLNSLTCRGEIIRGQLPLEEGREEMLDTIDALHGKALEGLTRVFGSQHHWTLQCLSYMAAAKRERGDALSYTEAAGLYRHISRAYEGNMGDLHPETVRAKAYLAEVMHLLGNRPEEAKKVFREACAGLAKVFGSDAHATITAYRGYEKFAKDLSDPVSGF</sequence>
<name>M7TQ95_BOTF1</name>
<proteinExistence type="predicted"/>
<dbReference type="Proteomes" id="UP000012045">
    <property type="component" value="Unassembled WGS sequence"/>
</dbReference>
<dbReference type="InterPro" id="IPR027417">
    <property type="entry name" value="P-loop_NTPase"/>
</dbReference>
<dbReference type="PANTHER" id="PTHR46082:SF6">
    <property type="entry name" value="AAA+ ATPASE DOMAIN-CONTAINING PROTEIN-RELATED"/>
    <property type="match status" value="1"/>
</dbReference>
<dbReference type="InterPro" id="IPR011990">
    <property type="entry name" value="TPR-like_helical_dom_sf"/>
</dbReference>
<evidence type="ECO:0000313" key="1">
    <source>
        <dbReference type="EMBL" id="EMR83274.1"/>
    </source>
</evidence>